<dbReference type="EMBL" id="HG739914">
    <property type="protein sequence ID" value="CDP20012.1"/>
    <property type="molecule type" value="Genomic_DNA"/>
</dbReference>
<dbReference type="InterPro" id="IPR029058">
    <property type="entry name" value="AB_hydrolase_fold"/>
</dbReference>
<dbReference type="PANTHER" id="PTHR10992">
    <property type="entry name" value="METHYLESTERASE FAMILY MEMBER"/>
    <property type="match status" value="1"/>
</dbReference>
<evidence type="ECO:0000256" key="3">
    <source>
        <dbReference type="ARBA" id="ARBA00022801"/>
    </source>
</evidence>
<protein>
    <submittedName>
        <fullName evidence="5">DH200=94 genomic scaffold, scaffold_830</fullName>
    </submittedName>
</protein>
<proteinExistence type="inferred from homology"/>
<sequence length="144" mass="15968">MEISSDKRQKHFILVHGVCHGAWIWYKLKPLLESAGGHRVTAVDLSASSINTKSIHEIHTLEDYAEPLMELMAAIPADEKVILVGHSYGGYSLALAMETYPEKISVAVFVSALMPDAVHTPSYIGEKLLELYPARETLDTQYLS</sequence>
<comment type="similarity">
    <text evidence="1">Belongs to the AB hydrolase superfamily.</text>
</comment>
<dbReference type="AlphaFoldDB" id="A0A068VHC5"/>
<keyword evidence="2" id="KW-0719">Serine esterase</keyword>
<evidence type="ECO:0000259" key="4">
    <source>
        <dbReference type="Pfam" id="PF00561"/>
    </source>
</evidence>
<dbReference type="Gene3D" id="3.40.50.1820">
    <property type="entry name" value="alpha/beta hydrolase"/>
    <property type="match status" value="1"/>
</dbReference>
<dbReference type="GO" id="GO:0009696">
    <property type="term" value="P:salicylic acid metabolic process"/>
    <property type="evidence" value="ECO:0007669"/>
    <property type="project" value="TreeGrafter"/>
</dbReference>
<dbReference type="GO" id="GO:0080032">
    <property type="term" value="F:methyl jasmonate esterase activity"/>
    <property type="evidence" value="ECO:0007669"/>
    <property type="project" value="TreeGrafter"/>
</dbReference>
<dbReference type="InParanoid" id="A0A068VHC5"/>
<keyword evidence="3" id="KW-0378">Hydrolase</keyword>
<accession>A0A068VHC5</accession>
<feature type="domain" description="AB hydrolase-1" evidence="4">
    <location>
        <begin position="11"/>
        <end position="118"/>
    </location>
</feature>
<dbReference type="InterPro" id="IPR000073">
    <property type="entry name" value="AB_hydrolase_1"/>
</dbReference>
<gene>
    <name evidence="5" type="ORF">GSCOC_T00012569001</name>
</gene>
<dbReference type="Gramene" id="CDP20012">
    <property type="protein sequence ID" value="CDP20012"/>
    <property type="gene ID" value="GSCOC_T00012569001"/>
</dbReference>
<keyword evidence="6" id="KW-1185">Reference proteome</keyword>
<dbReference type="OrthoDB" id="408373at2759"/>
<dbReference type="OMA" id="SIHEIHT"/>
<evidence type="ECO:0000256" key="1">
    <source>
        <dbReference type="ARBA" id="ARBA00008645"/>
    </source>
</evidence>
<dbReference type="Pfam" id="PF00561">
    <property type="entry name" value="Abhydrolase_1"/>
    <property type="match status" value="1"/>
</dbReference>
<dbReference type="SUPFAM" id="SSF53474">
    <property type="entry name" value="alpha/beta-Hydrolases"/>
    <property type="match status" value="1"/>
</dbReference>
<evidence type="ECO:0000313" key="5">
    <source>
        <dbReference type="EMBL" id="CDP20012.1"/>
    </source>
</evidence>
<dbReference type="GO" id="GO:0080031">
    <property type="term" value="F:methyl salicylate esterase activity"/>
    <property type="evidence" value="ECO:0007669"/>
    <property type="project" value="TreeGrafter"/>
</dbReference>
<dbReference type="InterPro" id="IPR045889">
    <property type="entry name" value="MES/HNL"/>
</dbReference>
<dbReference type="STRING" id="49390.A0A068VHC5"/>
<name>A0A068VHC5_COFCA</name>
<dbReference type="GO" id="GO:0009694">
    <property type="term" value="P:jasmonic acid metabolic process"/>
    <property type="evidence" value="ECO:0007669"/>
    <property type="project" value="TreeGrafter"/>
</dbReference>
<dbReference type="PhylomeDB" id="A0A068VHC5"/>
<evidence type="ECO:0000313" key="6">
    <source>
        <dbReference type="Proteomes" id="UP000295252"/>
    </source>
</evidence>
<evidence type="ECO:0000256" key="2">
    <source>
        <dbReference type="ARBA" id="ARBA00022487"/>
    </source>
</evidence>
<dbReference type="Proteomes" id="UP000295252">
    <property type="component" value="Unassembled WGS sequence"/>
</dbReference>
<dbReference type="GO" id="GO:0080030">
    <property type="term" value="F:methyl indole-3-acetate esterase activity"/>
    <property type="evidence" value="ECO:0007669"/>
    <property type="project" value="TreeGrafter"/>
</dbReference>
<organism evidence="5 6">
    <name type="scientific">Coffea canephora</name>
    <name type="common">Robusta coffee</name>
    <dbReference type="NCBI Taxonomy" id="49390"/>
    <lineage>
        <taxon>Eukaryota</taxon>
        <taxon>Viridiplantae</taxon>
        <taxon>Streptophyta</taxon>
        <taxon>Embryophyta</taxon>
        <taxon>Tracheophyta</taxon>
        <taxon>Spermatophyta</taxon>
        <taxon>Magnoliopsida</taxon>
        <taxon>eudicotyledons</taxon>
        <taxon>Gunneridae</taxon>
        <taxon>Pentapetalae</taxon>
        <taxon>asterids</taxon>
        <taxon>lamiids</taxon>
        <taxon>Gentianales</taxon>
        <taxon>Rubiaceae</taxon>
        <taxon>Ixoroideae</taxon>
        <taxon>Gardenieae complex</taxon>
        <taxon>Bertiereae - Coffeeae clade</taxon>
        <taxon>Coffeeae</taxon>
        <taxon>Coffea</taxon>
    </lineage>
</organism>
<reference evidence="6" key="1">
    <citation type="journal article" date="2014" name="Science">
        <title>The coffee genome provides insight into the convergent evolution of caffeine biosynthesis.</title>
        <authorList>
            <person name="Denoeud F."/>
            <person name="Carretero-Paulet L."/>
            <person name="Dereeper A."/>
            <person name="Droc G."/>
            <person name="Guyot R."/>
            <person name="Pietrella M."/>
            <person name="Zheng C."/>
            <person name="Alberti A."/>
            <person name="Anthony F."/>
            <person name="Aprea G."/>
            <person name="Aury J.M."/>
            <person name="Bento P."/>
            <person name="Bernard M."/>
            <person name="Bocs S."/>
            <person name="Campa C."/>
            <person name="Cenci A."/>
            <person name="Combes M.C."/>
            <person name="Crouzillat D."/>
            <person name="Da Silva C."/>
            <person name="Daddiego L."/>
            <person name="De Bellis F."/>
            <person name="Dussert S."/>
            <person name="Garsmeur O."/>
            <person name="Gayraud T."/>
            <person name="Guignon V."/>
            <person name="Jahn K."/>
            <person name="Jamilloux V."/>
            <person name="Joet T."/>
            <person name="Labadie K."/>
            <person name="Lan T."/>
            <person name="Leclercq J."/>
            <person name="Lepelley M."/>
            <person name="Leroy T."/>
            <person name="Li L.T."/>
            <person name="Librado P."/>
            <person name="Lopez L."/>
            <person name="Munoz A."/>
            <person name="Noel B."/>
            <person name="Pallavicini A."/>
            <person name="Perrotta G."/>
            <person name="Poncet V."/>
            <person name="Pot D."/>
            <person name="Priyono X."/>
            <person name="Rigoreau M."/>
            <person name="Rouard M."/>
            <person name="Rozas J."/>
            <person name="Tranchant-Dubreuil C."/>
            <person name="VanBuren R."/>
            <person name="Zhang Q."/>
            <person name="Andrade A.C."/>
            <person name="Argout X."/>
            <person name="Bertrand B."/>
            <person name="de Kochko A."/>
            <person name="Graziosi G."/>
            <person name="Henry R.J."/>
            <person name="Jayarama X."/>
            <person name="Ming R."/>
            <person name="Nagai C."/>
            <person name="Rounsley S."/>
            <person name="Sankoff D."/>
            <person name="Giuliano G."/>
            <person name="Albert V.A."/>
            <person name="Wincker P."/>
            <person name="Lashermes P."/>
        </authorList>
    </citation>
    <scope>NUCLEOTIDE SEQUENCE [LARGE SCALE GENOMIC DNA]</scope>
    <source>
        <strain evidence="6">cv. DH200-94</strain>
    </source>
</reference>
<dbReference type="PANTHER" id="PTHR10992:SF1083">
    <property type="entry name" value="METHYLESTERASE 1"/>
    <property type="match status" value="1"/>
</dbReference>